<dbReference type="SUPFAM" id="SSF50199">
    <property type="entry name" value="Staphylococcal nuclease"/>
    <property type="match status" value="1"/>
</dbReference>
<dbReference type="AlphaFoldDB" id="X0SWG4"/>
<dbReference type="Gene3D" id="2.40.50.90">
    <property type="match status" value="1"/>
</dbReference>
<proteinExistence type="predicted"/>
<protein>
    <recommendedName>
        <fullName evidence="1">TNase-like domain-containing protein</fullName>
    </recommendedName>
</protein>
<evidence type="ECO:0000313" key="2">
    <source>
        <dbReference type="EMBL" id="GAF68145.1"/>
    </source>
</evidence>
<dbReference type="Pfam" id="PF00565">
    <property type="entry name" value="SNase"/>
    <property type="match status" value="1"/>
</dbReference>
<evidence type="ECO:0000259" key="1">
    <source>
        <dbReference type="Pfam" id="PF00565"/>
    </source>
</evidence>
<feature type="domain" description="TNase-like" evidence="1">
    <location>
        <begin position="2"/>
        <end position="37"/>
    </location>
</feature>
<accession>X0SWG4</accession>
<dbReference type="InterPro" id="IPR016071">
    <property type="entry name" value="Staphylococal_nuclease_OB-fold"/>
</dbReference>
<dbReference type="EMBL" id="BARS01006370">
    <property type="protein sequence ID" value="GAF68145.1"/>
    <property type="molecule type" value="Genomic_DNA"/>
</dbReference>
<name>X0SWG4_9ZZZZ</name>
<organism evidence="2">
    <name type="scientific">marine sediment metagenome</name>
    <dbReference type="NCBI Taxonomy" id="412755"/>
    <lineage>
        <taxon>unclassified sequences</taxon>
        <taxon>metagenomes</taxon>
        <taxon>ecological metagenomes</taxon>
    </lineage>
</organism>
<sequence length="51" mass="6347">MMVQMGMAWWYRRYDKTEELENAERYAKENKIGLWTDPNPIAPWDWRKGKR</sequence>
<gene>
    <name evidence="2" type="ORF">S01H1_12413</name>
</gene>
<comment type="caution">
    <text evidence="2">The sequence shown here is derived from an EMBL/GenBank/DDBJ whole genome shotgun (WGS) entry which is preliminary data.</text>
</comment>
<dbReference type="InterPro" id="IPR035437">
    <property type="entry name" value="SNase_OB-fold_sf"/>
</dbReference>
<reference evidence="2" key="1">
    <citation type="journal article" date="2014" name="Front. Microbiol.">
        <title>High frequency of phylogenetically diverse reductive dehalogenase-homologous genes in deep subseafloor sedimentary metagenomes.</title>
        <authorList>
            <person name="Kawai M."/>
            <person name="Futagami T."/>
            <person name="Toyoda A."/>
            <person name="Takaki Y."/>
            <person name="Nishi S."/>
            <person name="Hori S."/>
            <person name="Arai W."/>
            <person name="Tsubouchi T."/>
            <person name="Morono Y."/>
            <person name="Uchiyama I."/>
            <person name="Ito T."/>
            <person name="Fujiyama A."/>
            <person name="Inagaki F."/>
            <person name="Takami H."/>
        </authorList>
    </citation>
    <scope>NUCLEOTIDE SEQUENCE</scope>
    <source>
        <strain evidence="2">Expedition CK06-06</strain>
    </source>
</reference>